<dbReference type="RefSeq" id="XP_009165331.1">
    <property type="nucleotide sequence ID" value="XM_009167067.1"/>
</dbReference>
<sequence>MTYNKRESKAKPKVLTTMIRIKYHWFATRTPASLDIQRQINQTPVSGSPSKKAAISNAAEFAGNDFRTSLPSHCLTAFGSLPPFTWLCEEGPSRKLVDWHTQHVAKPAHHCLTAFGSLPPFTWLCEEGPSRKLVDWHTQHVAKPAQYPSSPHHALVSYGHWFVAKLRVLPEEQYRSAVQYRSCVCLQVVLAFSCSTLLVPSCHATRRKHEGWDTARLPKPRQEKSSGGSWIRTTNLPTLIDRRFRALCTEEIDRTAAQIEIANKLQETNRPVSLIKRPLRRILAPVPRPKASAVIRRLLNLANIRAAFQKGKTLRSFVVQWKDPLPVERTRDCVHKINCNECALVYIGQTARELHTRIGEHKRRINKPPRNAEEYQTLVKDSAMAVHALDTGHRIDLENVEVLRRGLRFTPQRLIAEAVEITKHHSVNRIEGVELASSLDLTKLLCQKRNVAQQ</sequence>
<organism evidence="1 2">
    <name type="scientific">Opisthorchis viverrini</name>
    <name type="common">Southeast Asian liver fluke</name>
    <dbReference type="NCBI Taxonomy" id="6198"/>
    <lineage>
        <taxon>Eukaryota</taxon>
        <taxon>Metazoa</taxon>
        <taxon>Spiralia</taxon>
        <taxon>Lophotrochozoa</taxon>
        <taxon>Platyhelminthes</taxon>
        <taxon>Trematoda</taxon>
        <taxon>Digenea</taxon>
        <taxon>Opisthorchiida</taxon>
        <taxon>Opisthorchiata</taxon>
        <taxon>Opisthorchiidae</taxon>
        <taxon>Opisthorchis</taxon>
    </lineage>
</organism>
<dbReference type="GeneID" id="20316940"/>
<name>A0A075AI35_OPIVI</name>
<evidence type="ECO:0008006" key="3">
    <source>
        <dbReference type="Google" id="ProtNLM"/>
    </source>
</evidence>
<dbReference type="CTD" id="20316940"/>
<dbReference type="EMBL" id="KL596653">
    <property type="protein sequence ID" value="KER30944.1"/>
    <property type="molecule type" value="Genomic_DNA"/>
</dbReference>
<gene>
    <name evidence="1" type="ORF">T265_02752</name>
</gene>
<evidence type="ECO:0000313" key="1">
    <source>
        <dbReference type="EMBL" id="KER30944.1"/>
    </source>
</evidence>
<accession>A0A075AI35</accession>
<keyword evidence="2" id="KW-1185">Reference proteome</keyword>
<dbReference type="AlphaFoldDB" id="A0A075AI35"/>
<dbReference type="OrthoDB" id="8963429at2759"/>
<protein>
    <recommendedName>
        <fullName evidence="3">C2H2-type domain-containing protein</fullName>
    </recommendedName>
</protein>
<dbReference type="CDD" id="cd10442">
    <property type="entry name" value="GIY-YIG_PLEs"/>
    <property type="match status" value="1"/>
</dbReference>
<dbReference type="KEGG" id="ovi:T265_02752"/>
<reference evidence="1 2" key="1">
    <citation type="submission" date="2013-11" db="EMBL/GenBank/DDBJ databases">
        <title>Opisthorchis viverrini - life in the bile duct.</title>
        <authorList>
            <person name="Young N.D."/>
            <person name="Nagarajan N."/>
            <person name="Lin S.J."/>
            <person name="Korhonen P.K."/>
            <person name="Jex A.R."/>
            <person name="Hall R.S."/>
            <person name="Safavi-Hemami H."/>
            <person name="Kaewkong W."/>
            <person name="Bertrand D."/>
            <person name="Gao S."/>
            <person name="Seet Q."/>
            <person name="Wongkham S."/>
            <person name="Teh B.T."/>
            <person name="Wongkham C."/>
            <person name="Intapan P.M."/>
            <person name="Maleewong W."/>
            <person name="Yang X."/>
            <person name="Hu M."/>
            <person name="Wang Z."/>
            <person name="Hofmann A."/>
            <person name="Sternberg P.W."/>
            <person name="Tan P."/>
            <person name="Wang J."/>
            <person name="Gasser R.B."/>
        </authorList>
    </citation>
    <scope>NUCLEOTIDE SEQUENCE [LARGE SCALE GENOMIC DNA]</scope>
</reference>
<evidence type="ECO:0000313" key="2">
    <source>
        <dbReference type="Proteomes" id="UP000054324"/>
    </source>
</evidence>
<dbReference type="Proteomes" id="UP000054324">
    <property type="component" value="Unassembled WGS sequence"/>
</dbReference>
<proteinExistence type="predicted"/>